<organism evidence="1 2">
    <name type="scientific">Paragonimus skrjabini miyazakii</name>
    <dbReference type="NCBI Taxonomy" id="59628"/>
    <lineage>
        <taxon>Eukaryota</taxon>
        <taxon>Metazoa</taxon>
        <taxon>Spiralia</taxon>
        <taxon>Lophotrochozoa</taxon>
        <taxon>Platyhelminthes</taxon>
        <taxon>Trematoda</taxon>
        <taxon>Digenea</taxon>
        <taxon>Plagiorchiida</taxon>
        <taxon>Troglotremata</taxon>
        <taxon>Troglotrematidae</taxon>
        <taxon>Paragonimus</taxon>
    </lineage>
</organism>
<protein>
    <submittedName>
        <fullName evidence="1">Uncharacterized protein</fullName>
    </submittedName>
</protein>
<dbReference type="Proteomes" id="UP000822476">
    <property type="component" value="Unassembled WGS sequence"/>
</dbReference>
<keyword evidence="2" id="KW-1185">Reference proteome</keyword>
<accession>A0A8S9YSM0</accession>
<evidence type="ECO:0000313" key="2">
    <source>
        <dbReference type="Proteomes" id="UP000822476"/>
    </source>
</evidence>
<proteinExistence type="predicted"/>
<gene>
    <name evidence="1" type="ORF">EG68_09880</name>
</gene>
<dbReference type="AlphaFoldDB" id="A0A8S9YSM0"/>
<evidence type="ECO:0000313" key="1">
    <source>
        <dbReference type="EMBL" id="KAF7246419.1"/>
    </source>
</evidence>
<reference evidence="1" key="1">
    <citation type="submission" date="2019-07" db="EMBL/GenBank/DDBJ databases">
        <title>Annotation for the trematode Paragonimus miyazaki's.</title>
        <authorList>
            <person name="Choi Y.-J."/>
        </authorList>
    </citation>
    <scope>NUCLEOTIDE SEQUENCE</scope>
    <source>
        <strain evidence="1">Japan</strain>
    </source>
</reference>
<dbReference type="EMBL" id="JTDE01005982">
    <property type="protein sequence ID" value="KAF7246419.1"/>
    <property type="molecule type" value="Genomic_DNA"/>
</dbReference>
<comment type="caution">
    <text evidence="1">The sequence shown here is derived from an EMBL/GenBank/DDBJ whole genome shotgun (WGS) entry which is preliminary data.</text>
</comment>
<sequence length="74" mass="8434">MVKLHTNAMTATHVLTLSLLFGLCVIDGVVLPTVNVTRRLKPWEDNSSDLLFMRKLYEENLLPSYVFARTIKAK</sequence>
<name>A0A8S9YSM0_9TREM</name>